<feature type="compositionally biased region" description="Basic and acidic residues" evidence="3">
    <location>
        <begin position="266"/>
        <end position="275"/>
    </location>
</feature>
<dbReference type="InterPro" id="IPR027417">
    <property type="entry name" value="P-loop_NTPase"/>
</dbReference>
<comment type="caution">
    <text evidence="5">The sequence shown here is derived from an EMBL/GenBank/DDBJ whole genome shotgun (WGS) entry which is preliminary data.</text>
</comment>
<gene>
    <name evidence="5" type="ORF">EDD73_11129</name>
</gene>
<feature type="region of interest" description="Disordered" evidence="3">
    <location>
        <begin position="256"/>
        <end position="275"/>
    </location>
</feature>
<dbReference type="Gene3D" id="3.40.50.300">
    <property type="entry name" value="P-loop containing nucleotide triphosphate hydrolases"/>
    <property type="match status" value="1"/>
</dbReference>
<dbReference type="GO" id="GO:0016887">
    <property type="term" value="F:ATP hydrolysis activity"/>
    <property type="evidence" value="ECO:0007669"/>
    <property type="project" value="TreeGrafter"/>
</dbReference>
<reference evidence="5 6" key="1">
    <citation type="submission" date="2019-03" db="EMBL/GenBank/DDBJ databases">
        <title>Genomic Encyclopedia of Type Strains, Phase IV (KMG-IV): sequencing the most valuable type-strain genomes for metagenomic binning, comparative biology and taxonomic classification.</title>
        <authorList>
            <person name="Goeker M."/>
        </authorList>
    </citation>
    <scope>NUCLEOTIDE SEQUENCE [LARGE SCALE GENOMIC DNA]</scope>
    <source>
        <strain evidence="5 6">DSM 11170</strain>
    </source>
</reference>
<dbReference type="InterPro" id="IPR050625">
    <property type="entry name" value="ParA/MinD_ATPase"/>
</dbReference>
<organism evidence="5 6">
    <name type="scientific">Heliophilum fasciatum</name>
    <dbReference type="NCBI Taxonomy" id="35700"/>
    <lineage>
        <taxon>Bacteria</taxon>
        <taxon>Bacillati</taxon>
        <taxon>Bacillota</taxon>
        <taxon>Clostridia</taxon>
        <taxon>Eubacteriales</taxon>
        <taxon>Heliobacteriaceae</taxon>
        <taxon>Heliophilum</taxon>
    </lineage>
</organism>
<dbReference type="RefSeq" id="WP_131919172.1">
    <property type="nucleotide sequence ID" value="NZ_JAOQNU010000011.1"/>
</dbReference>
<feature type="domain" description="CobQ/CobB/MinD/ParA nucleotide binding" evidence="4">
    <location>
        <begin position="4"/>
        <end position="234"/>
    </location>
</feature>
<keyword evidence="1" id="KW-0547">Nucleotide-binding</keyword>
<dbReference type="SUPFAM" id="SSF52540">
    <property type="entry name" value="P-loop containing nucleoside triphosphate hydrolases"/>
    <property type="match status" value="1"/>
</dbReference>
<proteinExistence type="predicted"/>
<evidence type="ECO:0000256" key="2">
    <source>
        <dbReference type="ARBA" id="ARBA00022840"/>
    </source>
</evidence>
<dbReference type="Pfam" id="PF01656">
    <property type="entry name" value="CbiA"/>
    <property type="match status" value="1"/>
</dbReference>
<name>A0A4R2RPA1_9FIRM</name>
<dbReference type="GO" id="GO:0005829">
    <property type="term" value="C:cytosol"/>
    <property type="evidence" value="ECO:0007669"/>
    <property type="project" value="TreeGrafter"/>
</dbReference>
<accession>A0A4R2RPA1</accession>
<evidence type="ECO:0000313" key="6">
    <source>
        <dbReference type="Proteomes" id="UP000294813"/>
    </source>
</evidence>
<dbReference type="InterPro" id="IPR002586">
    <property type="entry name" value="CobQ/CobB/MinD/ParA_Nub-bd_dom"/>
</dbReference>
<dbReference type="PANTHER" id="PTHR43384">
    <property type="entry name" value="SEPTUM SITE-DETERMINING PROTEIN MIND HOMOLOG, CHLOROPLASTIC-RELATED"/>
    <property type="match status" value="1"/>
</dbReference>
<dbReference type="PANTHER" id="PTHR43384:SF6">
    <property type="entry name" value="SEPTUM SITE-DETERMINING PROTEIN MIND HOMOLOG, CHLOROPLASTIC"/>
    <property type="match status" value="1"/>
</dbReference>
<evidence type="ECO:0000256" key="1">
    <source>
        <dbReference type="ARBA" id="ARBA00022741"/>
    </source>
</evidence>
<dbReference type="GO" id="GO:0009898">
    <property type="term" value="C:cytoplasmic side of plasma membrane"/>
    <property type="evidence" value="ECO:0007669"/>
    <property type="project" value="TreeGrafter"/>
</dbReference>
<dbReference type="GO" id="GO:0005524">
    <property type="term" value="F:ATP binding"/>
    <property type="evidence" value="ECO:0007669"/>
    <property type="project" value="UniProtKB-KW"/>
</dbReference>
<dbReference type="OrthoDB" id="7346657at2"/>
<feature type="compositionally biased region" description="Low complexity" evidence="3">
    <location>
        <begin position="256"/>
        <end position="265"/>
    </location>
</feature>
<evidence type="ECO:0000256" key="3">
    <source>
        <dbReference type="SAM" id="MobiDB-lite"/>
    </source>
</evidence>
<sequence>MKIAVVGKGGVGKTTLAAALARTLDHRGYQVVAIDADPDANLASALPLDANERERIVPLAQQGALIDEALGGKEQLRDGLVPLNPDVRPLIEQLSVSWGQGQRLLTLGWTKGGGQGCYCKENALLSRVLSAIPSGSKDVLLIDSEAGLEHMSRGTIRKIDAVIVVLEPGARSVQTARDLHRLAQDLQIPKCLAVLNRCPSPEEREEVQRYLPTWPIVAAFPDDPAIRRADLQGSLPPLSGAFGEGVKQILQQLFPPADNAPVDNAPENKEGSHHA</sequence>
<dbReference type="Proteomes" id="UP000294813">
    <property type="component" value="Unassembled WGS sequence"/>
</dbReference>
<dbReference type="InterPro" id="IPR014433">
    <property type="entry name" value="CooC"/>
</dbReference>
<dbReference type="EMBL" id="SLXT01000011">
    <property type="protein sequence ID" value="TCP64177.1"/>
    <property type="molecule type" value="Genomic_DNA"/>
</dbReference>
<dbReference type="AlphaFoldDB" id="A0A4R2RPA1"/>
<dbReference type="PIRSF" id="PIRSF005647">
    <property type="entry name" value="CooC"/>
    <property type="match status" value="1"/>
</dbReference>
<keyword evidence="2" id="KW-0067">ATP-binding</keyword>
<evidence type="ECO:0000313" key="5">
    <source>
        <dbReference type="EMBL" id="TCP64177.1"/>
    </source>
</evidence>
<evidence type="ECO:0000259" key="4">
    <source>
        <dbReference type="Pfam" id="PF01656"/>
    </source>
</evidence>
<protein>
    <submittedName>
        <fullName evidence="5">CO dehydrogenase maturation factor</fullName>
    </submittedName>
</protein>
<dbReference type="GO" id="GO:0051782">
    <property type="term" value="P:negative regulation of cell division"/>
    <property type="evidence" value="ECO:0007669"/>
    <property type="project" value="TreeGrafter"/>
</dbReference>
<keyword evidence="6" id="KW-1185">Reference proteome</keyword>